<organism evidence="1 2">
    <name type="scientific">Pseudoalteromonas rhizosphaerae</name>
    <dbReference type="NCBI Taxonomy" id="2518973"/>
    <lineage>
        <taxon>Bacteria</taxon>
        <taxon>Pseudomonadati</taxon>
        <taxon>Pseudomonadota</taxon>
        <taxon>Gammaproteobacteria</taxon>
        <taxon>Alteromonadales</taxon>
        <taxon>Pseudoalteromonadaceae</taxon>
        <taxon>Pseudoalteromonas</taxon>
    </lineage>
</organism>
<dbReference type="SUPFAM" id="SSF46458">
    <property type="entry name" value="Globin-like"/>
    <property type="match status" value="1"/>
</dbReference>
<comment type="caution">
    <text evidence="1">The sequence shown here is derived from an EMBL/GenBank/DDBJ whole genome shotgun (WGS) entry which is preliminary data.</text>
</comment>
<dbReference type="RefSeq" id="WP_404675779.1">
    <property type="nucleotide sequence ID" value="NZ_JBJDOT010000020.1"/>
</dbReference>
<dbReference type="EMBL" id="JBJDOT010000020">
    <property type="protein sequence ID" value="MFK3865062.1"/>
    <property type="molecule type" value="Genomic_DNA"/>
</dbReference>
<sequence>MSISAHHQKMLLRSIAIIKPNFHCFTVTFHVQLKRHALTMQWPSSDEISEKSYLLYCSLERTITHLDRLLSVLPFIHYHANNLSKSGLTCQDVDLLCDAFIAALKIHLGREFTLNLEQAWRYALRMFNSIVKSYLFNTSNIVAINRSVQQQVNS</sequence>
<evidence type="ECO:0000313" key="1">
    <source>
        <dbReference type="EMBL" id="MFK3865062.1"/>
    </source>
</evidence>
<reference evidence="1 2" key="1">
    <citation type="submission" date="2024-11" db="EMBL/GenBank/DDBJ databases">
        <title>The Natural Products Discovery Center: Release of the First 8490 Sequenced Strains for Exploring Actinobacteria Biosynthetic Diversity.</title>
        <authorList>
            <person name="Kalkreuter E."/>
            <person name="Kautsar S.A."/>
            <person name="Yang D."/>
            <person name="Bader C.D."/>
            <person name="Teijaro C.N."/>
            <person name="Fluegel L."/>
            <person name="Davis C.M."/>
            <person name="Simpson J.R."/>
            <person name="Lauterbach L."/>
            <person name="Steele A.D."/>
            <person name="Gui C."/>
            <person name="Meng S."/>
            <person name="Li G."/>
            <person name="Viehrig K."/>
            <person name="Ye F."/>
            <person name="Su P."/>
            <person name="Kiefer A.F."/>
            <person name="Nichols A."/>
            <person name="Cepeda A.J."/>
            <person name="Yan W."/>
            <person name="Fan B."/>
            <person name="Jiang Y."/>
            <person name="Adhikari A."/>
            <person name="Zheng C.-J."/>
            <person name="Schuster L."/>
            <person name="Cowan T.M."/>
            <person name="Smanski M.J."/>
            <person name="Chevrette M.G."/>
            <person name="De Carvalho L.P.S."/>
            <person name="Shen B."/>
        </authorList>
    </citation>
    <scope>NUCLEOTIDE SEQUENCE [LARGE SCALE GENOMIC DNA]</scope>
    <source>
        <strain evidence="1 2">NPDC078403</strain>
    </source>
</reference>
<dbReference type="InterPro" id="IPR009050">
    <property type="entry name" value="Globin-like_sf"/>
</dbReference>
<name>A0ABW8KZ57_9GAMM</name>
<gene>
    <name evidence="1" type="ORF">ACI2JU_14460</name>
</gene>
<protein>
    <submittedName>
        <fullName evidence="1">Globin</fullName>
    </submittedName>
</protein>
<dbReference type="Gene3D" id="1.10.490.10">
    <property type="entry name" value="Globins"/>
    <property type="match status" value="1"/>
</dbReference>
<dbReference type="Proteomes" id="UP001620262">
    <property type="component" value="Unassembled WGS sequence"/>
</dbReference>
<proteinExistence type="predicted"/>
<dbReference type="InterPro" id="IPR012292">
    <property type="entry name" value="Globin/Proto"/>
</dbReference>
<accession>A0ABW8KZ57</accession>
<keyword evidence="2" id="KW-1185">Reference proteome</keyword>
<evidence type="ECO:0000313" key="2">
    <source>
        <dbReference type="Proteomes" id="UP001620262"/>
    </source>
</evidence>